<evidence type="ECO:0000313" key="6">
    <source>
        <dbReference type="Proteomes" id="UP000199550"/>
    </source>
</evidence>
<dbReference type="EMBL" id="FOTF01000007">
    <property type="protein sequence ID" value="SFL07464.1"/>
    <property type="molecule type" value="Genomic_DNA"/>
</dbReference>
<dbReference type="InterPro" id="IPR025232">
    <property type="entry name" value="DUF4174"/>
</dbReference>
<gene>
    <name evidence="5" type="ORF">SAMN04488004_10793</name>
</gene>
<name>A0A1I4EP60_9RHOB</name>
<accession>A0A1I4EP60</accession>
<feature type="region of interest" description="Disordered" evidence="2">
    <location>
        <begin position="141"/>
        <end position="166"/>
    </location>
</feature>
<protein>
    <recommendedName>
        <fullName evidence="4">DUF4174 domain-containing protein</fullName>
    </recommendedName>
</protein>
<feature type="signal peptide" evidence="3">
    <location>
        <begin position="1"/>
        <end position="20"/>
    </location>
</feature>
<evidence type="ECO:0000256" key="2">
    <source>
        <dbReference type="SAM" id="MobiDB-lite"/>
    </source>
</evidence>
<dbReference type="AlphaFoldDB" id="A0A1I4EP60"/>
<evidence type="ECO:0000256" key="3">
    <source>
        <dbReference type="SAM" id="SignalP"/>
    </source>
</evidence>
<dbReference type="Pfam" id="PF13778">
    <property type="entry name" value="DUF4174"/>
    <property type="match status" value="1"/>
</dbReference>
<dbReference type="STRING" id="195913.SAMN04488004_10793"/>
<keyword evidence="6" id="KW-1185">Reference proteome</keyword>
<feature type="domain" description="DUF4174" evidence="4">
    <location>
        <begin position="56"/>
        <end position="157"/>
    </location>
</feature>
<organism evidence="5 6">
    <name type="scientific">Loktanella salsilacus</name>
    <dbReference type="NCBI Taxonomy" id="195913"/>
    <lineage>
        <taxon>Bacteria</taxon>
        <taxon>Pseudomonadati</taxon>
        <taxon>Pseudomonadota</taxon>
        <taxon>Alphaproteobacteria</taxon>
        <taxon>Rhodobacterales</taxon>
        <taxon>Roseobacteraceae</taxon>
        <taxon>Loktanella</taxon>
    </lineage>
</organism>
<feature type="chain" id="PRO_5011436032" description="DUF4174 domain-containing protein" evidence="3">
    <location>
        <begin position="21"/>
        <end position="166"/>
    </location>
</feature>
<sequence length="166" mass="18232">MKTVFAIACLATLSAAPVLAQAEAASTDPISNLAGDPVAAWNADRTIFVDAAGLDLDAFKWIARPVLVFADSPNDPQFVQQIELLAARAEELALRDVVVIFDTDPAGRSDTRLRLRPRGFMLALMGKDGAIKARKPSPWDVRELSRSIDKMPMRQQEMQDRRGVDQ</sequence>
<evidence type="ECO:0000259" key="4">
    <source>
        <dbReference type="Pfam" id="PF13778"/>
    </source>
</evidence>
<dbReference type="Proteomes" id="UP000199550">
    <property type="component" value="Unassembled WGS sequence"/>
</dbReference>
<evidence type="ECO:0000313" key="5">
    <source>
        <dbReference type="EMBL" id="SFL07464.1"/>
    </source>
</evidence>
<dbReference type="OrthoDB" id="7362103at2"/>
<proteinExistence type="predicted"/>
<reference evidence="6" key="1">
    <citation type="submission" date="2016-10" db="EMBL/GenBank/DDBJ databases">
        <authorList>
            <person name="Varghese N."/>
            <person name="Submissions S."/>
        </authorList>
    </citation>
    <scope>NUCLEOTIDE SEQUENCE [LARGE SCALE GENOMIC DNA]</scope>
    <source>
        <strain evidence="6">DSM 16199</strain>
    </source>
</reference>
<keyword evidence="1 3" id="KW-0732">Signal</keyword>
<evidence type="ECO:0000256" key="1">
    <source>
        <dbReference type="ARBA" id="ARBA00022729"/>
    </source>
</evidence>